<dbReference type="PANTHER" id="PTHR11575">
    <property type="entry name" value="5'-NUCLEOTIDASE-RELATED"/>
    <property type="match status" value="1"/>
</dbReference>
<evidence type="ECO:0000256" key="1">
    <source>
        <dbReference type="ARBA" id="ARBA00022729"/>
    </source>
</evidence>
<dbReference type="InterPro" id="IPR004843">
    <property type="entry name" value="Calcineurin-like_PHP"/>
</dbReference>
<dbReference type="InterPro" id="IPR036907">
    <property type="entry name" value="5'-Nucleotdase_C_sf"/>
</dbReference>
<dbReference type="InterPro" id="IPR006146">
    <property type="entry name" value="5'-Nucleotdase_CS"/>
</dbReference>
<dbReference type="Pfam" id="PF02872">
    <property type="entry name" value="5_nucleotid_C"/>
    <property type="match status" value="1"/>
</dbReference>
<proteinExistence type="inferred from homology"/>
<dbReference type="SUPFAM" id="SSF54106">
    <property type="entry name" value="LysM domain"/>
    <property type="match status" value="1"/>
</dbReference>
<comment type="similarity">
    <text evidence="2">Belongs to the 5'-nucleotidase family.</text>
</comment>
<accession>A0ABT2U9N6</accession>
<dbReference type="InterPro" id="IPR006179">
    <property type="entry name" value="5_nucleotidase/apyrase"/>
</dbReference>
<dbReference type="Proteomes" id="UP001652445">
    <property type="component" value="Unassembled WGS sequence"/>
</dbReference>
<dbReference type="SUPFAM" id="SSF56300">
    <property type="entry name" value="Metallo-dependent phosphatases"/>
    <property type="match status" value="1"/>
</dbReference>
<dbReference type="PROSITE" id="PS51782">
    <property type="entry name" value="LYSM"/>
    <property type="match status" value="1"/>
</dbReference>
<keyword evidence="2" id="KW-0378">Hydrolase</keyword>
<organism evidence="4 5">
    <name type="scientific">Paenibacillus baimaensis</name>
    <dbReference type="NCBI Taxonomy" id="2982185"/>
    <lineage>
        <taxon>Bacteria</taxon>
        <taxon>Bacillati</taxon>
        <taxon>Bacillota</taxon>
        <taxon>Bacilli</taxon>
        <taxon>Bacillales</taxon>
        <taxon>Paenibacillaceae</taxon>
        <taxon>Paenibacillus</taxon>
    </lineage>
</organism>
<dbReference type="PRINTS" id="PR01607">
    <property type="entry name" value="APYRASEFAMLY"/>
</dbReference>
<protein>
    <submittedName>
        <fullName evidence="4">5'-nucleotidase C-terminal domain-containing protein</fullName>
    </submittedName>
</protein>
<evidence type="ECO:0000313" key="4">
    <source>
        <dbReference type="EMBL" id="MCU6790896.1"/>
    </source>
</evidence>
<dbReference type="Gene3D" id="3.90.780.10">
    <property type="entry name" value="5'-Nucleotidase, C-terminal domain"/>
    <property type="match status" value="1"/>
</dbReference>
<dbReference type="InterPro" id="IPR036779">
    <property type="entry name" value="LysM_dom_sf"/>
</dbReference>
<sequence length="591" mass="63306">MRKLKKWAYTALVSLLVLTSTESVISADNGMTTDTNKVTGGRSSQMITILHTNDIHSRVEESTDSIGYAKLSTLLKQTKAVNPNTLMIDAGDTFHGQTISNLVRGESIVKIMNLIGYDVMTAGNHDFNYGSARLVELAKQANFPILGANVKKTDGSRLLGTNLIKEVNGVKIGIFGLTTPETAYKTHPNNVEGITFADPVQEAKAQVAELRSKVDIIIAISHLGVDATSIDTSKKVAEQVPGIDVIIDGHSHTVMEKGMMVGSVLIAQTGEYGKNIGKIQLNIENGKLSSKNASLITRKEADQFQADPAVLDVINNVKKEQETVLSQVVGTTSDKLIGDRTIVRKGESNLGNLITNAMLSETGADVAITNGGGIRASIEAGQITKGDIITVLPFGNYIQTKKVKGSDIKAALELGVSGYPGELGGFPHVGGIFFEFDPAQPVGNRVLSILIKGKQLDPNQMYLLATNDFMAAGGDQYTMFKDYPIANDFSSLEESVITYMQTIGSAVPKIEGRITVKGANASNITDTAATPSAPSVTAPALTNTSKVYMVKTDDTLWKIAGLYATTWQTLQKLNSLTNPDRIYPGQEILLP</sequence>
<dbReference type="PANTHER" id="PTHR11575:SF24">
    <property type="entry name" value="5'-NUCLEOTIDASE"/>
    <property type="match status" value="1"/>
</dbReference>
<name>A0ABT2U9N6_9BACL</name>
<dbReference type="CDD" id="cd00118">
    <property type="entry name" value="LysM"/>
    <property type="match status" value="1"/>
</dbReference>
<reference evidence="4 5" key="1">
    <citation type="submission" date="2022-09" db="EMBL/GenBank/DDBJ databases">
        <authorList>
            <person name="Han X.L."/>
            <person name="Wang Q."/>
            <person name="Lu T."/>
        </authorList>
    </citation>
    <scope>NUCLEOTIDE SEQUENCE [LARGE SCALE GENOMIC DNA]</scope>
    <source>
        <strain evidence="4 5">WQ 127069</strain>
    </source>
</reference>
<dbReference type="EMBL" id="JAOQIO010000007">
    <property type="protein sequence ID" value="MCU6790896.1"/>
    <property type="molecule type" value="Genomic_DNA"/>
</dbReference>
<gene>
    <name evidence="4" type="ORF">OB236_02030</name>
</gene>
<keyword evidence="2" id="KW-0547">Nucleotide-binding</keyword>
<feature type="domain" description="LysM" evidence="3">
    <location>
        <begin position="546"/>
        <end position="590"/>
    </location>
</feature>
<dbReference type="Pfam" id="PF00149">
    <property type="entry name" value="Metallophos"/>
    <property type="match status" value="1"/>
</dbReference>
<keyword evidence="1 2" id="KW-0732">Signal</keyword>
<dbReference type="PROSITE" id="PS00785">
    <property type="entry name" value="5_NUCLEOTIDASE_1"/>
    <property type="match status" value="1"/>
</dbReference>
<dbReference type="SMART" id="SM00257">
    <property type="entry name" value="LysM"/>
    <property type="match status" value="1"/>
</dbReference>
<keyword evidence="5" id="KW-1185">Reference proteome</keyword>
<dbReference type="InterPro" id="IPR029052">
    <property type="entry name" value="Metallo-depent_PP-like"/>
</dbReference>
<dbReference type="Pfam" id="PF01476">
    <property type="entry name" value="LysM"/>
    <property type="match status" value="1"/>
</dbReference>
<dbReference type="Gene3D" id="3.60.21.10">
    <property type="match status" value="1"/>
</dbReference>
<dbReference type="InterPro" id="IPR008334">
    <property type="entry name" value="5'-Nucleotdase_C"/>
</dbReference>
<dbReference type="Gene3D" id="3.10.350.10">
    <property type="entry name" value="LysM domain"/>
    <property type="match status" value="1"/>
</dbReference>
<feature type="signal peptide" evidence="2">
    <location>
        <begin position="1"/>
        <end position="26"/>
    </location>
</feature>
<feature type="chain" id="PRO_5044997620" evidence="2">
    <location>
        <begin position="27"/>
        <end position="591"/>
    </location>
</feature>
<dbReference type="InterPro" id="IPR018392">
    <property type="entry name" value="LysM"/>
</dbReference>
<dbReference type="RefSeq" id="WP_262682437.1">
    <property type="nucleotide sequence ID" value="NZ_JAOQIO010000007.1"/>
</dbReference>
<comment type="caution">
    <text evidence="4">The sequence shown here is derived from an EMBL/GenBank/DDBJ whole genome shotgun (WGS) entry which is preliminary data.</text>
</comment>
<evidence type="ECO:0000313" key="5">
    <source>
        <dbReference type="Proteomes" id="UP001652445"/>
    </source>
</evidence>
<evidence type="ECO:0000259" key="3">
    <source>
        <dbReference type="PROSITE" id="PS51782"/>
    </source>
</evidence>
<evidence type="ECO:0000256" key="2">
    <source>
        <dbReference type="RuleBase" id="RU362119"/>
    </source>
</evidence>
<dbReference type="SUPFAM" id="SSF55816">
    <property type="entry name" value="5'-nucleotidase (syn. UDP-sugar hydrolase), C-terminal domain"/>
    <property type="match status" value="1"/>
</dbReference>